<feature type="transmembrane region" description="Helical" evidence="1">
    <location>
        <begin position="179"/>
        <end position="198"/>
    </location>
</feature>
<accession>A0A4Y9YVT2</accession>
<evidence type="ECO:0000256" key="1">
    <source>
        <dbReference type="SAM" id="Phobius"/>
    </source>
</evidence>
<feature type="transmembrane region" description="Helical" evidence="1">
    <location>
        <begin position="409"/>
        <end position="428"/>
    </location>
</feature>
<reference evidence="3 4" key="1">
    <citation type="submission" date="2019-02" db="EMBL/GenBank/DDBJ databases">
        <title>Genome sequencing of the rare red list fungi Dentipellis fragilis.</title>
        <authorList>
            <person name="Buettner E."/>
            <person name="Kellner H."/>
        </authorList>
    </citation>
    <scope>NUCLEOTIDE SEQUENCE [LARGE SCALE GENOMIC DNA]</scope>
    <source>
        <strain evidence="3 4">DSM 105465</strain>
    </source>
</reference>
<feature type="domain" description="DUF6533" evidence="2">
    <location>
        <begin position="416"/>
        <end position="459"/>
    </location>
</feature>
<evidence type="ECO:0000313" key="3">
    <source>
        <dbReference type="EMBL" id="TFY66696.1"/>
    </source>
</evidence>
<dbReference type="OrthoDB" id="3261349at2759"/>
<feature type="transmembrane region" description="Helical" evidence="1">
    <location>
        <begin position="139"/>
        <end position="158"/>
    </location>
</feature>
<keyword evidence="1" id="KW-0812">Transmembrane</keyword>
<feature type="transmembrane region" description="Helical" evidence="1">
    <location>
        <begin position="71"/>
        <end position="89"/>
    </location>
</feature>
<gene>
    <name evidence="3" type="ORF">EVG20_g4394</name>
</gene>
<keyword evidence="4" id="KW-1185">Reference proteome</keyword>
<evidence type="ECO:0000259" key="2">
    <source>
        <dbReference type="Pfam" id="PF20151"/>
    </source>
</evidence>
<feature type="transmembrane region" description="Helical" evidence="1">
    <location>
        <begin position="101"/>
        <end position="119"/>
    </location>
</feature>
<evidence type="ECO:0000313" key="4">
    <source>
        <dbReference type="Proteomes" id="UP000298327"/>
    </source>
</evidence>
<dbReference type="AlphaFoldDB" id="A0A4Y9YVT2"/>
<proteinExistence type="predicted"/>
<feature type="transmembrane region" description="Helical" evidence="1">
    <location>
        <begin position="449"/>
        <end position="467"/>
    </location>
</feature>
<name>A0A4Y9YVT2_9AGAM</name>
<protein>
    <recommendedName>
        <fullName evidence="2">DUF6533 domain-containing protein</fullName>
    </recommendedName>
</protein>
<dbReference type="Proteomes" id="UP000298327">
    <property type="component" value="Unassembled WGS sequence"/>
</dbReference>
<feature type="transmembrane region" description="Helical" evidence="1">
    <location>
        <begin position="508"/>
        <end position="529"/>
    </location>
</feature>
<keyword evidence="1" id="KW-1133">Transmembrane helix</keyword>
<sequence>MPWETLVNNALNLAAFELEYYWRPGSFNWACSVFFINRYVALVGHLPVVYQCFVPPSTIVHHKLLFANLTLYHSILVMVLQVLTAVLMIMRMYALYNRNRYILATMLVVIAAGIAWIITVEVKSAALGLITDSEGEHIAAAWTALLLFDTTVFVLTMYKVRQVGRIRRQPLLRTLFRDGVVYYVIILIINVINIFVWARAPGVYKGITSTPTNVISVTMMSRLMLNLRAPQLTHLGELPTTCWDDRPVNSRPWISSVIELNPNASPHMSFQAPETEWHALSERGNAVRTGTRCLSTRDNFPIIGCASKLLMAIGDRYDIVSSERHQGGNTEAEPVKFIQVLRNIARCALPYADMASYTRKTLIRADFTFYGEEAVCDNAADPGGKIAAGKSACTELARTSRSLALGNDIFVNTSTSAAAFVILYYDYLLTLSMEQERYWTKRSLNWPGCLFFANRYIAVVGHLPVMYQTFGEFLDLPIILKNPWVIAMAQVRGFAEGPLDVRQGRQIAVAWSAFLAFDTIIFVLTMWRVLTIGLARRQPLLQALLRDGILYYIVLLGANLLNIILLLRETPVLRGMMATASNVLSVTIISRLMLNIRDPRLNRRVNNLPTNTVAPVSDPSRNIGDAPIVHCHRARTACASAYCYSEHSIRQFSCVTSSRCVN</sequence>
<dbReference type="EMBL" id="SEOQ01000225">
    <property type="protein sequence ID" value="TFY66696.1"/>
    <property type="molecule type" value="Genomic_DNA"/>
</dbReference>
<feature type="transmembrane region" description="Helical" evidence="1">
    <location>
        <begin position="549"/>
        <end position="567"/>
    </location>
</feature>
<keyword evidence="1" id="KW-0472">Membrane</keyword>
<feature type="transmembrane region" description="Helical" evidence="1">
    <location>
        <begin position="573"/>
        <end position="594"/>
    </location>
</feature>
<dbReference type="Pfam" id="PF20151">
    <property type="entry name" value="DUF6533"/>
    <property type="match status" value="1"/>
</dbReference>
<comment type="caution">
    <text evidence="3">The sequence shown here is derived from an EMBL/GenBank/DDBJ whole genome shotgun (WGS) entry which is preliminary data.</text>
</comment>
<dbReference type="InterPro" id="IPR045340">
    <property type="entry name" value="DUF6533"/>
</dbReference>
<organism evidence="3 4">
    <name type="scientific">Dentipellis fragilis</name>
    <dbReference type="NCBI Taxonomy" id="205917"/>
    <lineage>
        <taxon>Eukaryota</taxon>
        <taxon>Fungi</taxon>
        <taxon>Dikarya</taxon>
        <taxon>Basidiomycota</taxon>
        <taxon>Agaricomycotina</taxon>
        <taxon>Agaricomycetes</taxon>
        <taxon>Russulales</taxon>
        <taxon>Hericiaceae</taxon>
        <taxon>Dentipellis</taxon>
    </lineage>
</organism>